<dbReference type="GO" id="GO:0006351">
    <property type="term" value="P:DNA-templated transcription"/>
    <property type="evidence" value="ECO:0007669"/>
    <property type="project" value="TreeGrafter"/>
</dbReference>
<keyword evidence="7" id="KW-1185">Reference proteome</keyword>
<dbReference type="Pfam" id="PF00126">
    <property type="entry name" value="HTH_1"/>
    <property type="match status" value="1"/>
</dbReference>
<dbReference type="RefSeq" id="WP_166223101.1">
    <property type="nucleotide sequence ID" value="NZ_CP049989.1"/>
</dbReference>
<dbReference type="NCBIfam" id="NF008352">
    <property type="entry name" value="PRK11139.1"/>
    <property type="match status" value="1"/>
</dbReference>
<protein>
    <submittedName>
        <fullName evidence="6">Transcriptional regulator GcvA</fullName>
    </submittedName>
</protein>
<keyword evidence="3" id="KW-0238">DNA-binding</keyword>
<dbReference type="PANTHER" id="PTHR30537:SF74">
    <property type="entry name" value="HTH-TYPE TRANSCRIPTIONAL REGULATOR TRPI"/>
    <property type="match status" value="1"/>
</dbReference>
<keyword evidence="4" id="KW-0804">Transcription</keyword>
<dbReference type="SUPFAM" id="SSF46785">
    <property type="entry name" value="Winged helix' DNA-binding domain"/>
    <property type="match status" value="1"/>
</dbReference>
<dbReference type="InterPro" id="IPR036388">
    <property type="entry name" value="WH-like_DNA-bd_sf"/>
</dbReference>
<dbReference type="InterPro" id="IPR005119">
    <property type="entry name" value="LysR_subst-bd"/>
</dbReference>
<dbReference type="KEGG" id="hcz:G9Q37_00705"/>
<evidence type="ECO:0000313" key="7">
    <source>
        <dbReference type="Proteomes" id="UP000503162"/>
    </source>
</evidence>
<evidence type="ECO:0000256" key="1">
    <source>
        <dbReference type="ARBA" id="ARBA00009437"/>
    </source>
</evidence>
<evidence type="ECO:0000256" key="2">
    <source>
        <dbReference type="ARBA" id="ARBA00023015"/>
    </source>
</evidence>
<dbReference type="GO" id="GO:0043565">
    <property type="term" value="F:sequence-specific DNA binding"/>
    <property type="evidence" value="ECO:0007669"/>
    <property type="project" value="TreeGrafter"/>
</dbReference>
<dbReference type="FunFam" id="1.10.10.10:FF:000038">
    <property type="entry name" value="Glycine cleavage system transcriptional activator"/>
    <property type="match status" value="1"/>
</dbReference>
<dbReference type="GO" id="GO:0003700">
    <property type="term" value="F:DNA-binding transcription factor activity"/>
    <property type="evidence" value="ECO:0007669"/>
    <property type="project" value="InterPro"/>
</dbReference>
<reference evidence="6 7" key="1">
    <citation type="submission" date="2020-03" db="EMBL/GenBank/DDBJ databases">
        <title>Hydrogenophaga sp. nov. isolated from cyanobacterial mat.</title>
        <authorList>
            <person name="Thorat V."/>
            <person name="Kirdat K."/>
            <person name="Tiwarekar B."/>
            <person name="Costa E.D."/>
            <person name="Yadav A."/>
        </authorList>
    </citation>
    <scope>NUCLEOTIDE SEQUENCE [LARGE SCALE GENOMIC DNA]</scope>
    <source>
        <strain evidence="6 7">BA0156</strain>
    </source>
</reference>
<accession>A0A6G8IC91</accession>
<evidence type="ECO:0000256" key="3">
    <source>
        <dbReference type="ARBA" id="ARBA00023125"/>
    </source>
</evidence>
<dbReference type="EMBL" id="CP049989">
    <property type="protein sequence ID" value="QIM50753.1"/>
    <property type="molecule type" value="Genomic_DNA"/>
</dbReference>
<proteinExistence type="inferred from homology"/>
<sequence>MSRRIPPLLAVRAFEAAARQASFSKAAEELFVTPGAVGHQIKLLEASLGVKLFERGPRSVALTDVGRRYFGEVQAVLERLEICSEDVRRTAQSNEVTLTAMPSFVTRWLMPRLGRFQASNPDVEVRLLASVPPVDFSRDRVDLAIRLGAGNYPAMQAVEIMREYFLPVASEAVAARVGAKGGPTRLFEAGLLHDEYEVRIPDQIDWPRWARMRFGNSVADAKWSRGMHFSHSYLTLDAATAGQGVAMASSVLAGTALMEGSLLPLDERWLPGPYAYRLLYPRDRPPSERVERLAQWIEAEARAFLEGLNKRFKLPMG</sequence>
<dbReference type="PRINTS" id="PR00039">
    <property type="entry name" value="HTHLYSR"/>
</dbReference>
<feature type="domain" description="HTH lysR-type" evidence="5">
    <location>
        <begin position="6"/>
        <end position="63"/>
    </location>
</feature>
<dbReference type="Gene3D" id="3.40.190.10">
    <property type="entry name" value="Periplasmic binding protein-like II"/>
    <property type="match status" value="2"/>
</dbReference>
<dbReference type="InterPro" id="IPR000847">
    <property type="entry name" value="LysR_HTH_N"/>
</dbReference>
<dbReference type="Proteomes" id="UP000503162">
    <property type="component" value="Chromosome"/>
</dbReference>
<dbReference type="Gene3D" id="1.10.10.10">
    <property type="entry name" value="Winged helix-like DNA-binding domain superfamily/Winged helix DNA-binding domain"/>
    <property type="match status" value="1"/>
</dbReference>
<dbReference type="InterPro" id="IPR036390">
    <property type="entry name" value="WH_DNA-bd_sf"/>
</dbReference>
<name>A0A6G8IC91_9BURK</name>
<dbReference type="CDD" id="cd08432">
    <property type="entry name" value="PBP2_GcdR_TrpI_HvrB_AmpR_like"/>
    <property type="match status" value="1"/>
</dbReference>
<evidence type="ECO:0000256" key="4">
    <source>
        <dbReference type="ARBA" id="ARBA00023163"/>
    </source>
</evidence>
<dbReference type="SUPFAM" id="SSF53850">
    <property type="entry name" value="Periplasmic binding protein-like II"/>
    <property type="match status" value="1"/>
</dbReference>
<dbReference type="PROSITE" id="PS50931">
    <property type="entry name" value="HTH_LYSR"/>
    <property type="match status" value="1"/>
</dbReference>
<comment type="similarity">
    <text evidence="1">Belongs to the LysR transcriptional regulatory family.</text>
</comment>
<dbReference type="AlphaFoldDB" id="A0A6G8IC91"/>
<evidence type="ECO:0000313" key="6">
    <source>
        <dbReference type="EMBL" id="QIM50753.1"/>
    </source>
</evidence>
<organism evidence="6 7">
    <name type="scientific">Hydrogenophaga crocea</name>
    <dbReference type="NCBI Taxonomy" id="2716225"/>
    <lineage>
        <taxon>Bacteria</taxon>
        <taxon>Pseudomonadati</taxon>
        <taxon>Pseudomonadota</taxon>
        <taxon>Betaproteobacteria</taxon>
        <taxon>Burkholderiales</taxon>
        <taxon>Comamonadaceae</taxon>
        <taxon>Hydrogenophaga</taxon>
    </lineage>
</organism>
<keyword evidence="2" id="KW-0805">Transcription regulation</keyword>
<evidence type="ECO:0000259" key="5">
    <source>
        <dbReference type="PROSITE" id="PS50931"/>
    </source>
</evidence>
<gene>
    <name evidence="6" type="primary">gcvA</name>
    <name evidence="6" type="ORF">G9Q37_00705</name>
</gene>
<dbReference type="InterPro" id="IPR058163">
    <property type="entry name" value="LysR-type_TF_proteobact-type"/>
</dbReference>
<dbReference type="Pfam" id="PF03466">
    <property type="entry name" value="LysR_substrate"/>
    <property type="match status" value="1"/>
</dbReference>
<dbReference type="PANTHER" id="PTHR30537">
    <property type="entry name" value="HTH-TYPE TRANSCRIPTIONAL REGULATOR"/>
    <property type="match status" value="1"/>
</dbReference>